<evidence type="ECO:0000313" key="3">
    <source>
        <dbReference type="Proteomes" id="UP000694240"/>
    </source>
</evidence>
<organism evidence="2 3">
    <name type="scientific">Arabidopsis thaliana x Arabidopsis arenosa</name>
    <dbReference type="NCBI Taxonomy" id="1240361"/>
    <lineage>
        <taxon>Eukaryota</taxon>
        <taxon>Viridiplantae</taxon>
        <taxon>Streptophyta</taxon>
        <taxon>Embryophyta</taxon>
        <taxon>Tracheophyta</taxon>
        <taxon>Spermatophyta</taxon>
        <taxon>Magnoliopsida</taxon>
        <taxon>eudicotyledons</taxon>
        <taxon>Gunneridae</taxon>
        <taxon>Pentapetalae</taxon>
        <taxon>rosids</taxon>
        <taxon>malvids</taxon>
        <taxon>Brassicales</taxon>
        <taxon>Brassicaceae</taxon>
        <taxon>Camelineae</taxon>
        <taxon>Arabidopsis</taxon>
    </lineage>
</organism>
<proteinExistence type="predicted"/>
<comment type="caution">
    <text evidence="2">The sequence shown here is derived from an EMBL/GenBank/DDBJ whole genome shotgun (WGS) entry which is preliminary data.</text>
</comment>
<dbReference type="InterPro" id="IPR005174">
    <property type="entry name" value="KIB1-4_b-propeller"/>
</dbReference>
<gene>
    <name evidence="2" type="ORF">ISN45_Aa03g028120</name>
</gene>
<protein>
    <recommendedName>
        <fullName evidence="1">KIB1-4 beta-propeller domain-containing protein</fullName>
    </recommendedName>
</protein>
<dbReference type="PANTHER" id="PTHR31681:SF34">
    <property type="entry name" value="DUF295 DOMAIN-CONTAINING PROTEIN"/>
    <property type="match status" value="1"/>
</dbReference>
<dbReference type="PANTHER" id="PTHR31681">
    <property type="entry name" value="C2H2-LIKE ZINC FINGER PROTEIN"/>
    <property type="match status" value="1"/>
</dbReference>
<sequence length="332" mass="37320">MSLLLNKPSMLCLGKPASMRSSLFLSSGFPSSSLRTLPCSIHGCGLKVSNVPKSRHTSLEKKVPVGRHKIDWLAYLGWLATYNDDGILRFIDSMWDSGEPKHFSSPPFVTLPRCQTQIVTNVVASSPLDDEDCVVAVKFLGPQLSFFRPAQSKFGWTNVRIENPCFYSSEVMFSKKDGMFRIPGSGGHIIGSWDIHTHKQTPPKIQRLQLQNLPERTRTQPELLESCWASVFLVESQSTDETFLVKWYKKTSGKIMKTKGVMVFRLDHKGNAIYTQDIGDLFISLSRDGISCEPAAEEPYHYYKPNHVHVGDDDGFFTINLASGGLEVHREF</sequence>
<evidence type="ECO:0000259" key="1">
    <source>
        <dbReference type="Pfam" id="PF03478"/>
    </source>
</evidence>
<dbReference type="Pfam" id="PF03478">
    <property type="entry name" value="Beta-prop_KIB1-4"/>
    <property type="match status" value="1"/>
</dbReference>
<dbReference type="Proteomes" id="UP000694240">
    <property type="component" value="Chromosome 8"/>
</dbReference>
<evidence type="ECO:0000313" key="2">
    <source>
        <dbReference type="EMBL" id="KAG7578639.1"/>
    </source>
</evidence>
<accession>A0A8T2AYG9</accession>
<reference evidence="2 3" key="1">
    <citation type="submission" date="2020-12" db="EMBL/GenBank/DDBJ databases">
        <title>Concerted genomic and epigenomic changes stabilize Arabidopsis allopolyploids.</title>
        <authorList>
            <person name="Chen Z."/>
        </authorList>
    </citation>
    <scope>NUCLEOTIDE SEQUENCE [LARGE SCALE GENOMIC DNA]</scope>
    <source>
        <strain evidence="2">Allo738</strain>
        <tissue evidence="2">Leaf</tissue>
    </source>
</reference>
<dbReference type="EMBL" id="JAEFBK010000008">
    <property type="protein sequence ID" value="KAG7578639.1"/>
    <property type="molecule type" value="Genomic_DNA"/>
</dbReference>
<keyword evidence="3" id="KW-1185">Reference proteome</keyword>
<dbReference type="AlphaFoldDB" id="A0A8T2AYG9"/>
<feature type="domain" description="KIB1-4 beta-propeller" evidence="1">
    <location>
        <begin position="75"/>
        <end position="312"/>
    </location>
</feature>
<name>A0A8T2AYG9_9BRAS</name>